<evidence type="ECO:0000256" key="1">
    <source>
        <dbReference type="SAM" id="Phobius"/>
    </source>
</evidence>
<sequence length="120" mass="13994">MNVTSSMDNEDFCEVKCSDHRFYMAIAGTALSFISLFCNMLIAKVLYRSKHSHFFFLALLAISDSFLSFMYGPVIAMDIIKDKIKILWLTRLYWSYVGPLLSFCQLFKVKKIPTYIDLKY</sequence>
<proteinExistence type="predicted"/>
<dbReference type="PANTHER" id="PTHR46709:SF5">
    <property type="entry name" value="G-PROTEIN COUPLED RECEPTORS FAMILY 1 PROFILE DOMAIN-CONTAINING PROTEIN"/>
    <property type="match status" value="1"/>
</dbReference>
<reference evidence="2 3" key="1">
    <citation type="submission" date="2013-11" db="EMBL/GenBank/DDBJ databases">
        <title>Draft genome of the bovine lungworm Dictyocaulus viviparus.</title>
        <authorList>
            <person name="Mitreva M."/>
        </authorList>
    </citation>
    <scope>NUCLEOTIDE SEQUENCE [LARGE SCALE GENOMIC DNA]</scope>
    <source>
        <strain evidence="2 3">HannoverDv2000</strain>
    </source>
</reference>
<dbReference type="Proteomes" id="UP000053766">
    <property type="component" value="Unassembled WGS sequence"/>
</dbReference>
<protein>
    <recommendedName>
        <fullName evidence="4">G-protein coupled receptors family 1 profile domain-containing protein</fullName>
    </recommendedName>
</protein>
<accession>A0A0D8Y5M2</accession>
<organism evidence="2 3">
    <name type="scientific">Dictyocaulus viviparus</name>
    <name type="common">Bovine lungworm</name>
    <dbReference type="NCBI Taxonomy" id="29172"/>
    <lineage>
        <taxon>Eukaryota</taxon>
        <taxon>Metazoa</taxon>
        <taxon>Ecdysozoa</taxon>
        <taxon>Nematoda</taxon>
        <taxon>Chromadorea</taxon>
        <taxon>Rhabditida</taxon>
        <taxon>Rhabditina</taxon>
        <taxon>Rhabditomorpha</taxon>
        <taxon>Strongyloidea</taxon>
        <taxon>Metastrongylidae</taxon>
        <taxon>Dictyocaulus</taxon>
    </lineage>
</organism>
<dbReference type="PANTHER" id="PTHR46709">
    <property type="entry name" value="PROTEIN CBG23488-RELATED"/>
    <property type="match status" value="1"/>
</dbReference>
<feature type="transmembrane region" description="Helical" evidence="1">
    <location>
        <begin position="92"/>
        <end position="109"/>
    </location>
</feature>
<keyword evidence="1" id="KW-0812">Transmembrane</keyword>
<name>A0A0D8Y5M2_DICVI</name>
<dbReference type="SUPFAM" id="SSF81321">
    <property type="entry name" value="Family A G protein-coupled receptor-like"/>
    <property type="match status" value="1"/>
</dbReference>
<evidence type="ECO:0008006" key="4">
    <source>
        <dbReference type="Google" id="ProtNLM"/>
    </source>
</evidence>
<dbReference type="OrthoDB" id="5791152at2759"/>
<dbReference type="Gene3D" id="1.20.1070.10">
    <property type="entry name" value="Rhodopsin 7-helix transmembrane proteins"/>
    <property type="match status" value="1"/>
</dbReference>
<evidence type="ECO:0000313" key="3">
    <source>
        <dbReference type="Proteomes" id="UP000053766"/>
    </source>
</evidence>
<feature type="transmembrane region" description="Helical" evidence="1">
    <location>
        <begin position="54"/>
        <end position="72"/>
    </location>
</feature>
<keyword evidence="1" id="KW-1133">Transmembrane helix</keyword>
<reference evidence="3" key="2">
    <citation type="journal article" date="2016" name="Sci. Rep.">
        <title>Dictyocaulus viviparus genome, variome and transcriptome elucidate lungworm biology and support future intervention.</title>
        <authorList>
            <person name="McNulty S.N."/>
            <person name="Strube C."/>
            <person name="Rosa B.A."/>
            <person name="Martin J.C."/>
            <person name="Tyagi R."/>
            <person name="Choi Y.J."/>
            <person name="Wang Q."/>
            <person name="Hallsworth Pepin K."/>
            <person name="Zhang X."/>
            <person name="Ozersky P."/>
            <person name="Wilson R.K."/>
            <person name="Sternberg P.W."/>
            <person name="Gasser R.B."/>
            <person name="Mitreva M."/>
        </authorList>
    </citation>
    <scope>NUCLEOTIDE SEQUENCE [LARGE SCALE GENOMIC DNA]</scope>
    <source>
        <strain evidence="3">HannoverDv2000</strain>
    </source>
</reference>
<dbReference type="EMBL" id="KN716171">
    <property type="protein sequence ID" value="KJH52035.1"/>
    <property type="molecule type" value="Genomic_DNA"/>
</dbReference>
<dbReference type="STRING" id="29172.A0A0D8Y5M2"/>
<dbReference type="AlphaFoldDB" id="A0A0D8Y5M2"/>
<feature type="transmembrane region" description="Helical" evidence="1">
    <location>
        <begin position="20"/>
        <end position="42"/>
    </location>
</feature>
<gene>
    <name evidence="2" type="ORF">DICVIV_01736</name>
</gene>
<keyword evidence="3" id="KW-1185">Reference proteome</keyword>
<evidence type="ECO:0000313" key="2">
    <source>
        <dbReference type="EMBL" id="KJH52035.1"/>
    </source>
</evidence>
<keyword evidence="1" id="KW-0472">Membrane</keyword>